<protein>
    <submittedName>
        <fullName evidence="1">Uncharacterized protein</fullName>
    </submittedName>
</protein>
<name>A0A077YW78_TRITR</name>
<evidence type="ECO:0000313" key="2">
    <source>
        <dbReference type="Proteomes" id="UP000030665"/>
    </source>
</evidence>
<organism evidence="1 2">
    <name type="scientific">Trichuris trichiura</name>
    <name type="common">Whipworm</name>
    <name type="synonym">Trichocephalus trichiurus</name>
    <dbReference type="NCBI Taxonomy" id="36087"/>
    <lineage>
        <taxon>Eukaryota</taxon>
        <taxon>Metazoa</taxon>
        <taxon>Ecdysozoa</taxon>
        <taxon>Nematoda</taxon>
        <taxon>Enoplea</taxon>
        <taxon>Dorylaimia</taxon>
        <taxon>Trichinellida</taxon>
        <taxon>Trichuridae</taxon>
        <taxon>Trichuris</taxon>
    </lineage>
</organism>
<reference evidence="1" key="2">
    <citation type="submission" date="2014-03" db="EMBL/GenBank/DDBJ databases">
        <title>The whipworm genome and dual-species transcriptomics of an intimate host-pathogen interaction.</title>
        <authorList>
            <person name="Foth B.J."/>
            <person name="Tsai I.J."/>
            <person name="Reid A.J."/>
            <person name="Bancroft A.J."/>
            <person name="Nichol S."/>
            <person name="Tracey A."/>
            <person name="Holroyd N."/>
            <person name="Cotton J.A."/>
            <person name="Stanley E.J."/>
            <person name="Zarowiecki M."/>
            <person name="Liu J.Z."/>
            <person name="Huckvale T."/>
            <person name="Cooper P.J."/>
            <person name="Grencis R.K."/>
            <person name="Berriman M."/>
        </authorList>
    </citation>
    <scope>NUCLEOTIDE SEQUENCE [LARGE SCALE GENOMIC DNA]</scope>
</reference>
<proteinExistence type="predicted"/>
<dbReference type="AlphaFoldDB" id="A0A077YW78"/>
<reference evidence="1" key="1">
    <citation type="submission" date="2014-01" db="EMBL/GenBank/DDBJ databases">
        <authorList>
            <person name="Aslett M."/>
        </authorList>
    </citation>
    <scope>NUCLEOTIDE SEQUENCE</scope>
</reference>
<dbReference type="Proteomes" id="UP000030665">
    <property type="component" value="Unassembled WGS sequence"/>
</dbReference>
<sequence length="54" mass="6117">MSAWNASQIVPFQESFDSLLLFGAAQPHGHFQCLKVSFGRQPLLAFRLPKDDRI</sequence>
<accession>A0A077YW78</accession>
<dbReference type="EMBL" id="HG805814">
    <property type="protein sequence ID" value="CDW52061.1"/>
    <property type="molecule type" value="Genomic_DNA"/>
</dbReference>
<gene>
    <name evidence="1" type="ORF">TTRE_0000032001</name>
</gene>
<keyword evidence="2" id="KW-1185">Reference proteome</keyword>
<evidence type="ECO:0000313" key="1">
    <source>
        <dbReference type="EMBL" id="CDW52061.1"/>
    </source>
</evidence>